<dbReference type="SUPFAM" id="SSF55620">
    <property type="entry name" value="Tetrahydrobiopterin biosynthesis enzymes-like"/>
    <property type="match status" value="1"/>
</dbReference>
<evidence type="ECO:0000313" key="2">
    <source>
        <dbReference type="EMBL" id="KXT79686.1"/>
    </source>
</evidence>
<evidence type="ECO:0000313" key="3">
    <source>
        <dbReference type="Proteomes" id="UP000070497"/>
    </source>
</evidence>
<dbReference type="Gene3D" id="3.30.1130.10">
    <property type="match status" value="1"/>
</dbReference>
<keyword evidence="2" id="KW-0378">Hydrolase</keyword>
<dbReference type="InterPro" id="IPR020602">
    <property type="entry name" value="GTP_CycHdrlase_I_dom"/>
</dbReference>
<feature type="domain" description="GTP cyclohydrolase I" evidence="1">
    <location>
        <begin position="1"/>
        <end position="36"/>
    </location>
</feature>
<dbReference type="InterPro" id="IPR043133">
    <property type="entry name" value="GTP-CH-I_C/QueF"/>
</dbReference>
<dbReference type="EMBL" id="LQRI01000213">
    <property type="protein sequence ID" value="KXT79686.1"/>
    <property type="molecule type" value="Genomic_DNA"/>
</dbReference>
<sequence>MSMRGVRKPGTATLTTVARGLFETDKDLRDQAYRLMGL</sequence>
<comment type="caution">
    <text evidence="2">The sequence shown here is derived from an EMBL/GenBank/DDBJ whole genome shotgun (WGS) entry which is preliminary data.</text>
</comment>
<gene>
    <name evidence="2" type="ORF">SORDD14_01636</name>
</gene>
<name>A0A139NUG6_STROR</name>
<protein>
    <submittedName>
        <fullName evidence="2">GTP cyclohydrolase I type 1</fullName>
        <ecNumber evidence="2">3.5.4.16</ecNumber>
    </submittedName>
</protein>
<dbReference type="AlphaFoldDB" id="A0A139NUG6"/>
<evidence type="ECO:0000259" key="1">
    <source>
        <dbReference type="Pfam" id="PF01227"/>
    </source>
</evidence>
<dbReference type="Proteomes" id="UP000070497">
    <property type="component" value="Unassembled WGS sequence"/>
</dbReference>
<reference evidence="2 3" key="1">
    <citation type="submission" date="2016-01" db="EMBL/GenBank/DDBJ databases">
        <title>Highly variable Streptococcus oralis are common among viridans streptococci isolated from primates.</title>
        <authorList>
            <person name="Denapaite D."/>
            <person name="Rieger M."/>
            <person name="Koendgen S."/>
            <person name="Brueckner R."/>
            <person name="Ochigava I."/>
            <person name="Kappeler P."/>
            <person name="Maetz-Rensing K."/>
            <person name="Leendertz F."/>
            <person name="Hakenbeck R."/>
        </authorList>
    </citation>
    <scope>NUCLEOTIDE SEQUENCE [LARGE SCALE GENOMIC DNA]</scope>
    <source>
        <strain evidence="2 3">DD14</strain>
    </source>
</reference>
<dbReference type="PATRIC" id="fig|1303.77.peg.1819"/>
<dbReference type="UniPathway" id="UPA00848">
    <property type="reaction ID" value="UER00151"/>
</dbReference>
<dbReference type="Pfam" id="PF01227">
    <property type="entry name" value="GTP_cyclohydroI"/>
    <property type="match status" value="1"/>
</dbReference>
<dbReference type="EC" id="3.5.4.16" evidence="2"/>
<accession>A0A139NUG6</accession>
<proteinExistence type="predicted"/>
<dbReference type="GO" id="GO:0003934">
    <property type="term" value="F:GTP cyclohydrolase I activity"/>
    <property type="evidence" value="ECO:0007669"/>
    <property type="project" value="UniProtKB-EC"/>
</dbReference>
<organism evidence="2 3">
    <name type="scientific">Streptococcus oralis</name>
    <dbReference type="NCBI Taxonomy" id="1303"/>
    <lineage>
        <taxon>Bacteria</taxon>
        <taxon>Bacillati</taxon>
        <taxon>Bacillota</taxon>
        <taxon>Bacilli</taxon>
        <taxon>Lactobacillales</taxon>
        <taxon>Streptococcaceae</taxon>
        <taxon>Streptococcus</taxon>
    </lineage>
</organism>